<dbReference type="Gene3D" id="2.60.120.10">
    <property type="entry name" value="Jelly Rolls"/>
    <property type="match status" value="1"/>
</dbReference>
<gene>
    <name evidence="1" type="ORF">OQZ29_22125</name>
</gene>
<comment type="caution">
    <text evidence="1">The sequence shown here is derived from an EMBL/GenBank/DDBJ whole genome shotgun (WGS) entry which is preliminary data.</text>
</comment>
<dbReference type="EMBL" id="JAPJUH010000008">
    <property type="protein sequence ID" value="MCX3267474.1"/>
    <property type="molecule type" value="Genomic_DNA"/>
</dbReference>
<dbReference type="InterPro" id="IPR014710">
    <property type="entry name" value="RmlC-like_jellyroll"/>
</dbReference>
<name>A0A9X3DH52_9SPHI</name>
<sequence>MHPAVAIAIFQSFQVKKKKSSNGCKGLPGLQLDRIKKDAFFDTKNNMDKEKYLTQLGNRTALSIGLSAYISFVITSETFSAKQTLPLNQLSVNPTTMLAKGSARIYIVDEAQREHTLFFYQYHDFLSIASGITLQHDATLFIEFLEDSELLLVPGTHIPNLYKLFPEFHQVQAGHHQTFQQNLFNHQLNLSVLNGAERYNRFLSKYKQIAMVCEQKKIASFLGIDAKTLSRLRANPKRK</sequence>
<dbReference type="InterPro" id="IPR018490">
    <property type="entry name" value="cNMP-bd_dom_sf"/>
</dbReference>
<organism evidence="1 2">
    <name type="scientific">Pedobacter agri</name>
    <dbReference type="NCBI Taxonomy" id="454586"/>
    <lineage>
        <taxon>Bacteria</taxon>
        <taxon>Pseudomonadati</taxon>
        <taxon>Bacteroidota</taxon>
        <taxon>Sphingobacteriia</taxon>
        <taxon>Sphingobacteriales</taxon>
        <taxon>Sphingobacteriaceae</taxon>
        <taxon>Pedobacter</taxon>
    </lineage>
</organism>
<dbReference type="RefSeq" id="WP_010601498.1">
    <property type="nucleotide sequence ID" value="NZ_JAPJUH010000008.1"/>
</dbReference>
<dbReference type="SUPFAM" id="SSF51206">
    <property type="entry name" value="cAMP-binding domain-like"/>
    <property type="match status" value="1"/>
</dbReference>
<accession>A0A9X3DH52</accession>
<reference evidence="1" key="1">
    <citation type="submission" date="2022-11" db="EMBL/GenBank/DDBJ databases">
        <authorList>
            <person name="Graham C."/>
            <person name="Newman J.D."/>
        </authorList>
    </citation>
    <scope>NUCLEOTIDE SEQUENCE</scope>
    <source>
        <strain evidence="1">DSM 19486</strain>
    </source>
</reference>
<evidence type="ECO:0000313" key="2">
    <source>
        <dbReference type="Proteomes" id="UP001142592"/>
    </source>
</evidence>
<keyword evidence="2" id="KW-1185">Reference proteome</keyword>
<dbReference type="Proteomes" id="UP001142592">
    <property type="component" value="Unassembled WGS sequence"/>
</dbReference>
<evidence type="ECO:0000313" key="1">
    <source>
        <dbReference type="EMBL" id="MCX3267474.1"/>
    </source>
</evidence>
<protein>
    <submittedName>
        <fullName evidence="1">Crp/Fnr family transcriptional regulator</fullName>
    </submittedName>
</protein>
<proteinExistence type="predicted"/>
<dbReference type="AlphaFoldDB" id="A0A9X3DH52"/>